<proteinExistence type="predicted"/>
<sequence>MGAWRGGGGSAAAAAAVAAVVVVVSVMSVADAVTIMSVDFGSEWMKVAVVAKHWSNTNSTTKHQPNTLPNSPASPKNTRSSLKHPISF</sequence>
<gene>
    <name evidence="2" type="ORF">E2C01_100967</name>
</gene>
<protein>
    <submittedName>
        <fullName evidence="2">Uncharacterized protein</fullName>
    </submittedName>
</protein>
<feature type="compositionally biased region" description="Polar residues" evidence="1">
    <location>
        <begin position="56"/>
        <end position="80"/>
    </location>
</feature>
<accession>A0A5B7KEE8</accession>
<evidence type="ECO:0000313" key="2">
    <source>
        <dbReference type="EMBL" id="MPD05236.1"/>
    </source>
</evidence>
<feature type="region of interest" description="Disordered" evidence="1">
    <location>
        <begin position="56"/>
        <end position="88"/>
    </location>
</feature>
<name>A0A5B7KEE8_PORTR</name>
<dbReference type="Proteomes" id="UP000324222">
    <property type="component" value="Unassembled WGS sequence"/>
</dbReference>
<dbReference type="AlphaFoldDB" id="A0A5B7KEE8"/>
<dbReference type="EMBL" id="VSRR010145041">
    <property type="protein sequence ID" value="MPD05236.1"/>
    <property type="molecule type" value="Genomic_DNA"/>
</dbReference>
<evidence type="ECO:0000313" key="3">
    <source>
        <dbReference type="Proteomes" id="UP000324222"/>
    </source>
</evidence>
<reference evidence="2 3" key="1">
    <citation type="submission" date="2019-05" db="EMBL/GenBank/DDBJ databases">
        <title>Another draft genome of Portunus trituberculatus and its Hox gene families provides insights of decapod evolution.</title>
        <authorList>
            <person name="Jeong J.-H."/>
            <person name="Song I."/>
            <person name="Kim S."/>
            <person name="Choi T."/>
            <person name="Kim D."/>
            <person name="Ryu S."/>
            <person name="Kim W."/>
        </authorList>
    </citation>
    <scope>NUCLEOTIDE SEQUENCE [LARGE SCALE GENOMIC DNA]</scope>
    <source>
        <tissue evidence="2">Muscle</tissue>
    </source>
</reference>
<organism evidence="2 3">
    <name type="scientific">Portunus trituberculatus</name>
    <name type="common">Swimming crab</name>
    <name type="synonym">Neptunus trituberculatus</name>
    <dbReference type="NCBI Taxonomy" id="210409"/>
    <lineage>
        <taxon>Eukaryota</taxon>
        <taxon>Metazoa</taxon>
        <taxon>Ecdysozoa</taxon>
        <taxon>Arthropoda</taxon>
        <taxon>Crustacea</taxon>
        <taxon>Multicrustacea</taxon>
        <taxon>Malacostraca</taxon>
        <taxon>Eumalacostraca</taxon>
        <taxon>Eucarida</taxon>
        <taxon>Decapoda</taxon>
        <taxon>Pleocyemata</taxon>
        <taxon>Brachyura</taxon>
        <taxon>Eubrachyura</taxon>
        <taxon>Portunoidea</taxon>
        <taxon>Portunidae</taxon>
        <taxon>Portuninae</taxon>
        <taxon>Portunus</taxon>
    </lineage>
</organism>
<comment type="caution">
    <text evidence="2">The sequence shown here is derived from an EMBL/GenBank/DDBJ whole genome shotgun (WGS) entry which is preliminary data.</text>
</comment>
<evidence type="ECO:0000256" key="1">
    <source>
        <dbReference type="SAM" id="MobiDB-lite"/>
    </source>
</evidence>
<keyword evidence="3" id="KW-1185">Reference proteome</keyword>